<sequence>MTSIKKSVPLIDGPALRARLAELQPGKDLRPRIVAILKETLATARAEAERQLMEDGRGTLCAMHLAQAQDEIIHALHDFAVRKLYRASTPSGAEKLAIVAVGGYGRGTLAPGSDIDLLFLLPYKQTGWSESVIEFILYALWDTRLKVGHATRSVDDCIRLAQSDSTILTSILEARYICGEESLFDTLNQRFRKEIAAKGAKAFVASKLTERDERHFKAGESRYLVEPDVKNGKGGLRDLHTLFWIAKFLSGANSTKELAEKGVFTREELALFEKSEDFLWAVRCHLHFVAKRAEDRLSFDRQPDLAERLGYKAHGGLKHVERFMKHYFLVAKDVGDLTRIFSASLEARQMKATPVFGRVLGRFSARRSGAIAGAPDFRIEANRLTVVDEEVLISAPVNMIRLFALAAEKDLEIHPDALKAVRRNLARINKEVCADPEANALFLKLLTESRDPETALRRMNEAGVLGRFIPEFGKIVAMMQFNMYHHYTVDEHLIRSVGILAAIERGRFSNDHPLSTEIFPTVSSRRVLYVAVLLHDIAKGRKESHSIAGERVAKTLCPRLGLTAPETETVAWLIRYHLLMSETAQMRDLNDFKTILDFANVVQSPERLKLLLILTVADIRAVGPSAWNGWKGQLLRTLYFETEPVLSGGHTSISRKERVAEAQAKFFAHYPDWTPEQKTAYAARHYDNYWLNVDTDKQVAHERLMARAKAEGEPVATEVRTDEFTAITELTIHAPDHPRFLALITGACAAANANIAGAQIFTTADSLALDTILIQRQFANSEDEGRRAERVATLVRQVLKGEVRIKDLIAKVQHPETRLQAFKVAPRVIIDNDSSNRFTVIEVNGLDRVGFLYDLTEALYRLNLNIGSAHITTYGERVIDVFYVTDLTGAKIVSATRHAQIERQLLAVLADQKG</sequence>
<protein>
    <submittedName>
        <fullName evidence="1">[protein-PII] uridylyltransferase</fullName>
        <ecNumber evidence="1">2.7.7.59</ecNumber>
    </submittedName>
</protein>
<keyword evidence="1" id="KW-0548">Nucleotidyltransferase</keyword>
<dbReference type="EMBL" id="JAENHL010000008">
    <property type="protein sequence ID" value="MBK1870969.1"/>
    <property type="molecule type" value="Genomic_DNA"/>
</dbReference>
<proteinExistence type="predicted"/>
<organism evidence="1 2">
    <name type="scientific">Taklimakanibacter albus</name>
    <dbReference type="NCBI Taxonomy" id="2800327"/>
    <lineage>
        <taxon>Bacteria</taxon>
        <taxon>Pseudomonadati</taxon>
        <taxon>Pseudomonadota</taxon>
        <taxon>Alphaproteobacteria</taxon>
        <taxon>Hyphomicrobiales</taxon>
        <taxon>Aestuariivirgaceae</taxon>
        <taxon>Taklimakanibacter</taxon>
    </lineage>
</organism>
<dbReference type="Proteomes" id="UP000616151">
    <property type="component" value="Unassembled WGS sequence"/>
</dbReference>
<keyword evidence="2" id="KW-1185">Reference proteome</keyword>
<evidence type="ECO:0000313" key="1">
    <source>
        <dbReference type="EMBL" id="MBK1870969.1"/>
    </source>
</evidence>
<name>A0ACC5RE99_9HYPH</name>
<evidence type="ECO:0000313" key="2">
    <source>
        <dbReference type="Proteomes" id="UP000616151"/>
    </source>
</evidence>
<dbReference type="EC" id="2.7.7.59" evidence="1"/>
<reference evidence="1" key="1">
    <citation type="submission" date="2021-01" db="EMBL/GenBank/DDBJ databases">
        <authorList>
            <person name="Sun Q."/>
        </authorList>
    </citation>
    <scope>NUCLEOTIDE SEQUENCE</scope>
    <source>
        <strain evidence="1">YIM B02566</strain>
    </source>
</reference>
<accession>A0ACC5RE99</accession>
<comment type="caution">
    <text evidence="1">The sequence shown here is derived from an EMBL/GenBank/DDBJ whole genome shotgun (WGS) entry which is preliminary data.</text>
</comment>
<keyword evidence="1" id="KW-0808">Transferase</keyword>
<gene>
    <name evidence="1" type="ORF">JHL16_31680</name>
</gene>